<dbReference type="SMART" id="SM00355">
    <property type="entry name" value="ZnF_C2H2"/>
    <property type="match status" value="2"/>
</dbReference>
<dbReference type="PROSITE" id="PS50157">
    <property type="entry name" value="ZINC_FINGER_C2H2_2"/>
    <property type="match status" value="2"/>
</dbReference>
<dbReference type="OrthoDB" id="10396019at2759"/>
<feature type="domain" description="C2H2-type" evidence="3">
    <location>
        <begin position="11"/>
        <end position="42"/>
    </location>
</feature>
<dbReference type="Gene3D" id="3.30.160.60">
    <property type="entry name" value="Classic Zinc Finger"/>
    <property type="match status" value="1"/>
</dbReference>
<evidence type="ECO:0000313" key="5">
    <source>
        <dbReference type="Proteomes" id="UP000242146"/>
    </source>
</evidence>
<dbReference type="Proteomes" id="UP000242146">
    <property type="component" value="Unassembled WGS sequence"/>
</dbReference>
<feature type="compositionally biased region" description="Low complexity" evidence="2">
    <location>
        <begin position="103"/>
        <end position="122"/>
    </location>
</feature>
<evidence type="ECO:0000313" key="4">
    <source>
        <dbReference type="EMBL" id="ORX56364.1"/>
    </source>
</evidence>
<sequence length="138" mass="15563">MPPPTPVFIAHCCFKSSNCKRRYNSSQNLRRHLILAHQFEFPERIDKPRMRNNASYLYLAEPSAPLDQAVSIHFGCPVCTDHFSELTSLEAHYTTNHNEHLPGQQSEQGQSRSSTGISSVSVDDNDSNSASYALGRRR</sequence>
<dbReference type="EMBL" id="MCGT01000010">
    <property type="protein sequence ID" value="ORX56364.1"/>
    <property type="molecule type" value="Genomic_DNA"/>
</dbReference>
<dbReference type="AlphaFoldDB" id="A0A1X2GLF4"/>
<comment type="caution">
    <text evidence="4">The sequence shown here is derived from an EMBL/GenBank/DDBJ whole genome shotgun (WGS) entry which is preliminary data.</text>
</comment>
<evidence type="ECO:0000256" key="1">
    <source>
        <dbReference type="PROSITE-ProRule" id="PRU00042"/>
    </source>
</evidence>
<gene>
    <name evidence="4" type="ORF">DM01DRAFT_1334850</name>
</gene>
<dbReference type="GO" id="GO:0008270">
    <property type="term" value="F:zinc ion binding"/>
    <property type="evidence" value="ECO:0007669"/>
    <property type="project" value="UniProtKB-KW"/>
</dbReference>
<keyword evidence="5" id="KW-1185">Reference proteome</keyword>
<proteinExistence type="predicted"/>
<feature type="region of interest" description="Disordered" evidence="2">
    <location>
        <begin position="94"/>
        <end position="138"/>
    </location>
</feature>
<reference evidence="4 5" key="1">
    <citation type="submission" date="2016-07" db="EMBL/GenBank/DDBJ databases">
        <title>Pervasive Adenine N6-methylation of Active Genes in Fungi.</title>
        <authorList>
            <consortium name="DOE Joint Genome Institute"/>
            <person name="Mondo S.J."/>
            <person name="Dannebaum R.O."/>
            <person name="Kuo R.C."/>
            <person name="Labutti K."/>
            <person name="Haridas S."/>
            <person name="Kuo A."/>
            <person name="Salamov A."/>
            <person name="Ahrendt S.R."/>
            <person name="Lipzen A."/>
            <person name="Sullivan W."/>
            <person name="Andreopoulos W.B."/>
            <person name="Clum A."/>
            <person name="Lindquist E."/>
            <person name="Daum C."/>
            <person name="Ramamoorthy G.K."/>
            <person name="Gryganskyi A."/>
            <person name="Culley D."/>
            <person name="Magnuson J.K."/>
            <person name="James T.Y."/>
            <person name="O'Malley M.A."/>
            <person name="Stajich J.E."/>
            <person name="Spatafora J.W."/>
            <person name="Visel A."/>
            <person name="Grigoriev I.V."/>
        </authorList>
    </citation>
    <scope>NUCLEOTIDE SEQUENCE [LARGE SCALE GENOMIC DNA]</scope>
    <source>
        <strain evidence="4 5">NRRL 3301</strain>
    </source>
</reference>
<dbReference type="InterPro" id="IPR013087">
    <property type="entry name" value="Znf_C2H2_type"/>
</dbReference>
<keyword evidence="1" id="KW-0863">Zinc-finger</keyword>
<protein>
    <recommendedName>
        <fullName evidence="3">C2H2-type domain-containing protein</fullName>
    </recommendedName>
</protein>
<feature type="domain" description="C2H2-type" evidence="3">
    <location>
        <begin position="74"/>
        <end position="102"/>
    </location>
</feature>
<dbReference type="PROSITE" id="PS00028">
    <property type="entry name" value="ZINC_FINGER_C2H2_1"/>
    <property type="match status" value="1"/>
</dbReference>
<evidence type="ECO:0000259" key="3">
    <source>
        <dbReference type="PROSITE" id="PS50157"/>
    </source>
</evidence>
<accession>A0A1X2GLF4</accession>
<organism evidence="4 5">
    <name type="scientific">Hesseltinella vesiculosa</name>
    <dbReference type="NCBI Taxonomy" id="101127"/>
    <lineage>
        <taxon>Eukaryota</taxon>
        <taxon>Fungi</taxon>
        <taxon>Fungi incertae sedis</taxon>
        <taxon>Mucoromycota</taxon>
        <taxon>Mucoromycotina</taxon>
        <taxon>Mucoromycetes</taxon>
        <taxon>Mucorales</taxon>
        <taxon>Cunninghamellaceae</taxon>
        <taxon>Hesseltinella</taxon>
    </lineage>
</organism>
<name>A0A1X2GLF4_9FUNG</name>
<evidence type="ECO:0000256" key="2">
    <source>
        <dbReference type="SAM" id="MobiDB-lite"/>
    </source>
</evidence>
<keyword evidence="1" id="KW-0479">Metal-binding</keyword>
<keyword evidence="1" id="KW-0862">Zinc</keyword>